<dbReference type="Gene3D" id="3.40.630.30">
    <property type="match status" value="1"/>
</dbReference>
<dbReference type="CDD" id="cd04301">
    <property type="entry name" value="NAT_SF"/>
    <property type="match status" value="1"/>
</dbReference>
<dbReference type="RefSeq" id="WP_010008948.1">
    <property type="nucleotide sequence ID" value="NZ_AZCN01000092.1"/>
</dbReference>
<protein>
    <submittedName>
        <fullName evidence="4">PaiA</fullName>
    </submittedName>
</protein>
<evidence type="ECO:0000313" key="5">
    <source>
        <dbReference type="Proteomes" id="UP000051181"/>
    </source>
</evidence>
<comment type="caution">
    <text evidence="4">The sequence shown here is derived from an EMBL/GenBank/DDBJ whole genome shotgun (WGS) entry which is preliminary data.</text>
</comment>
<dbReference type="AlphaFoldDB" id="A0A0R1F5C9"/>
<dbReference type="InterPro" id="IPR000182">
    <property type="entry name" value="GNAT_dom"/>
</dbReference>
<dbReference type="InterPro" id="IPR050832">
    <property type="entry name" value="Bact_Acetyltransf"/>
</dbReference>
<dbReference type="eggNOG" id="COG0456">
    <property type="taxonomic scope" value="Bacteria"/>
</dbReference>
<dbReference type="PATRIC" id="fig|913848.6.peg.2601"/>
<keyword evidence="1" id="KW-0808">Transferase</keyword>
<keyword evidence="2" id="KW-0012">Acyltransferase</keyword>
<dbReference type="SUPFAM" id="SSF55729">
    <property type="entry name" value="Acyl-CoA N-acyltransferases (Nat)"/>
    <property type="match status" value="1"/>
</dbReference>
<dbReference type="PROSITE" id="PS51186">
    <property type="entry name" value="GNAT"/>
    <property type="match status" value="1"/>
</dbReference>
<dbReference type="Proteomes" id="UP000051181">
    <property type="component" value="Unassembled WGS sequence"/>
</dbReference>
<sequence>MSTIQLKKVTLADLAILRQISIETFTDTFGAQNTPENLKAYLDAAYQPAKLQQELSEPAAQFYFAYVDGYLAGYLKLNHDAVQTEAMGNVALEVERIYVRTTFKRHGLGSRMIAQAEQVAQQLGKQKIWLGVWEKNFAAQHFYTKLGFVRTGQHDFMMGDDRQTDFILTKQL</sequence>
<evidence type="ECO:0000256" key="1">
    <source>
        <dbReference type="ARBA" id="ARBA00022679"/>
    </source>
</evidence>
<gene>
    <name evidence="4" type="ORF">FD22_GL002553</name>
</gene>
<dbReference type="Pfam" id="PF00583">
    <property type="entry name" value="Acetyltransf_1"/>
    <property type="match status" value="1"/>
</dbReference>
<dbReference type="InterPro" id="IPR016181">
    <property type="entry name" value="Acyl_CoA_acyltransferase"/>
</dbReference>
<dbReference type="EMBL" id="AZCN01000092">
    <property type="protein sequence ID" value="KRK14276.1"/>
    <property type="molecule type" value="Genomic_DNA"/>
</dbReference>
<proteinExistence type="predicted"/>
<dbReference type="GO" id="GO:0016747">
    <property type="term" value="F:acyltransferase activity, transferring groups other than amino-acyl groups"/>
    <property type="evidence" value="ECO:0007669"/>
    <property type="project" value="InterPro"/>
</dbReference>
<dbReference type="GeneID" id="65917816"/>
<evidence type="ECO:0000259" key="3">
    <source>
        <dbReference type="PROSITE" id="PS51186"/>
    </source>
</evidence>
<organism evidence="4 5">
    <name type="scientific">Loigolactobacillus coryniformis subsp. coryniformis KCTC 3167 = DSM 20001</name>
    <dbReference type="NCBI Taxonomy" id="913848"/>
    <lineage>
        <taxon>Bacteria</taxon>
        <taxon>Bacillati</taxon>
        <taxon>Bacillota</taxon>
        <taxon>Bacilli</taxon>
        <taxon>Lactobacillales</taxon>
        <taxon>Lactobacillaceae</taxon>
        <taxon>Loigolactobacillus</taxon>
    </lineage>
</organism>
<reference evidence="4 5" key="1">
    <citation type="journal article" date="2015" name="Genome Announc.">
        <title>Expanding the biotechnology potential of lactobacilli through comparative genomics of 213 strains and associated genera.</title>
        <authorList>
            <person name="Sun Z."/>
            <person name="Harris H.M."/>
            <person name="McCann A."/>
            <person name="Guo C."/>
            <person name="Argimon S."/>
            <person name="Zhang W."/>
            <person name="Yang X."/>
            <person name="Jeffery I.B."/>
            <person name="Cooney J.C."/>
            <person name="Kagawa T.F."/>
            <person name="Liu W."/>
            <person name="Song Y."/>
            <person name="Salvetti E."/>
            <person name="Wrobel A."/>
            <person name="Rasinkangas P."/>
            <person name="Parkhill J."/>
            <person name="Rea M.C."/>
            <person name="O'Sullivan O."/>
            <person name="Ritari J."/>
            <person name="Douillard F.P."/>
            <person name="Paul Ross R."/>
            <person name="Yang R."/>
            <person name="Briner A.E."/>
            <person name="Felis G.E."/>
            <person name="de Vos W.M."/>
            <person name="Barrangou R."/>
            <person name="Klaenhammer T.R."/>
            <person name="Caufield P.W."/>
            <person name="Cui Y."/>
            <person name="Zhang H."/>
            <person name="O'Toole P.W."/>
        </authorList>
    </citation>
    <scope>NUCLEOTIDE SEQUENCE [LARGE SCALE GENOMIC DNA]</scope>
    <source>
        <strain evidence="4 5">DSM 20001</strain>
    </source>
</reference>
<evidence type="ECO:0000256" key="2">
    <source>
        <dbReference type="ARBA" id="ARBA00023315"/>
    </source>
</evidence>
<name>A0A0R1F5C9_9LACO</name>
<evidence type="ECO:0000313" key="4">
    <source>
        <dbReference type="EMBL" id="KRK14276.1"/>
    </source>
</evidence>
<feature type="domain" description="N-acetyltransferase" evidence="3">
    <location>
        <begin position="4"/>
        <end position="172"/>
    </location>
</feature>
<accession>A0A0R1F5C9</accession>
<dbReference type="PANTHER" id="PTHR43877">
    <property type="entry name" value="AMINOALKYLPHOSPHONATE N-ACETYLTRANSFERASE-RELATED-RELATED"/>
    <property type="match status" value="1"/>
</dbReference>